<evidence type="ECO:0000313" key="5">
    <source>
        <dbReference type="Proteomes" id="UP000288716"/>
    </source>
</evidence>
<reference evidence="4 5" key="1">
    <citation type="journal article" date="2018" name="Gigascience">
        <title>Genomes of trombidid mites reveal novel predicted allergens and laterally-transferred genes associated with secondary metabolism.</title>
        <authorList>
            <person name="Dong X."/>
            <person name="Chaisiri K."/>
            <person name="Xia D."/>
            <person name="Armstrong S.D."/>
            <person name="Fang Y."/>
            <person name="Donnelly M.J."/>
            <person name="Kadowaki T."/>
            <person name="McGarry J.W."/>
            <person name="Darby A.C."/>
            <person name="Makepeace B.L."/>
        </authorList>
    </citation>
    <scope>NUCLEOTIDE SEQUENCE [LARGE SCALE GENOMIC DNA]</scope>
    <source>
        <strain evidence="4">UoL-UT</strain>
    </source>
</reference>
<dbReference type="EMBL" id="NCKV01010667">
    <property type="protein sequence ID" value="RWS21829.1"/>
    <property type="molecule type" value="Genomic_DNA"/>
</dbReference>
<dbReference type="PANTHER" id="PTHR19375">
    <property type="entry name" value="HEAT SHOCK PROTEIN 70KDA"/>
    <property type="match status" value="1"/>
</dbReference>
<keyword evidence="2" id="KW-0547">Nucleotide-binding</keyword>
<proteinExistence type="inferred from homology"/>
<sequence>MIASLSICDVVPLSYGIETLGNIFSVIIPRNHPYPLNKIKYGFITIEDHQTAARFSVFQGERPLCVDNHFLGEFVVRNLPSKWAGDVTFYVTMKIDENGILEVSATEQSTGIRKSIEIKDANGKLYDTQISEFISKAEIMKRNDENLKETVEARNKLQLFAYELRHFANEDYPRKFHNENTRRIVKSIAVVKQ</sequence>
<accession>A0A443S2S3</accession>
<dbReference type="PRINTS" id="PR00301">
    <property type="entry name" value="HEATSHOCK70"/>
</dbReference>
<dbReference type="OrthoDB" id="6765990at2759"/>
<dbReference type="STRING" id="299467.A0A443S2S3"/>
<dbReference type="InterPro" id="IPR013126">
    <property type="entry name" value="Hsp_70_fam"/>
</dbReference>
<comment type="caution">
    <text evidence="4">The sequence shown here is derived from an EMBL/GenBank/DDBJ whole genome shotgun (WGS) entry which is preliminary data.</text>
</comment>
<dbReference type="VEuPathDB" id="VectorBase:LDEU010211"/>
<dbReference type="SUPFAM" id="SSF100920">
    <property type="entry name" value="Heat shock protein 70kD (HSP70), peptide-binding domain"/>
    <property type="match status" value="1"/>
</dbReference>
<keyword evidence="3" id="KW-0067">ATP-binding</keyword>
<organism evidence="4 5">
    <name type="scientific">Leptotrombidium deliense</name>
    <dbReference type="NCBI Taxonomy" id="299467"/>
    <lineage>
        <taxon>Eukaryota</taxon>
        <taxon>Metazoa</taxon>
        <taxon>Ecdysozoa</taxon>
        <taxon>Arthropoda</taxon>
        <taxon>Chelicerata</taxon>
        <taxon>Arachnida</taxon>
        <taxon>Acari</taxon>
        <taxon>Acariformes</taxon>
        <taxon>Trombidiformes</taxon>
        <taxon>Prostigmata</taxon>
        <taxon>Anystina</taxon>
        <taxon>Parasitengona</taxon>
        <taxon>Trombiculoidea</taxon>
        <taxon>Trombiculidae</taxon>
        <taxon>Leptotrombidium</taxon>
    </lineage>
</organism>
<dbReference type="Gene3D" id="2.60.34.10">
    <property type="entry name" value="Substrate Binding Domain Of DNAk, Chain A, domain 1"/>
    <property type="match status" value="1"/>
</dbReference>
<gene>
    <name evidence="4" type="ORF">B4U80_02355</name>
</gene>
<comment type="similarity">
    <text evidence="1">Belongs to the heat shock protein 70 family.</text>
</comment>
<dbReference type="GO" id="GO:0140662">
    <property type="term" value="F:ATP-dependent protein folding chaperone"/>
    <property type="evidence" value="ECO:0007669"/>
    <property type="project" value="InterPro"/>
</dbReference>
<name>A0A443S2S3_9ACAR</name>
<dbReference type="AlphaFoldDB" id="A0A443S2S3"/>
<dbReference type="InterPro" id="IPR029047">
    <property type="entry name" value="HSP70_peptide-bd_sf"/>
</dbReference>
<evidence type="ECO:0000256" key="1">
    <source>
        <dbReference type="ARBA" id="ARBA00007381"/>
    </source>
</evidence>
<protein>
    <submittedName>
        <fullName evidence="4">Uncharacterized protein</fullName>
    </submittedName>
</protein>
<evidence type="ECO:0000313" key="4">
    <source>
        <dbReference type="EMBL" id="RWS21829.1"/>
    </source>
</evidence>
<evidence type="ECO:0000256" key="2">
    <source>
        <dbReference type="ARBA" id="ARBA00022741"/>
    </source>
</evidence>
<keyword evidence="5" id="KW-1185">Reference proteome</keyword>
<evidence type="ECO:0000256" key="3">
    <source>
        <dbReference type="ARBA" id="ARBA00022840"/>
    </source>
</evidence>
<dbReference type="Proteomes" id="UP000288716">
    <property type="component" value="Unassembled WGS sequence"/>
</dbReference>
<dbReference type="Pfam" id="PF00012">
    <property type="entry name" value="HSP70"/>
    <property type="match status" value="1"/>
</dbReference>
<dbReference type="GO" id="GO:0005524">
    <property type="term" value="F:ATP binding"/>
    <property type="evidence" value="ECO:0007669"/>
    <property type="project" value="UniProtKB-KW"/>
</dbReference>